<gene>
    <name evidence="3" type="ORF">JKP88DRAFT_281735</name>
</gene>
<feature type="region of interest" description="Disordered" evidence="2">
    <location>
        <begin position="226"/>
        <end position="295"/>
    </location>
</feature>
<evidence type="ECO:0000313" key="4">
    <source>
        <dbReference type="Proteomes" id="UP000664859"/>
    </source>
</evidence>
<feature type="compositionally biased region" description="Low complexity" evidence="2">
    <location>
        <begin position="278"/>
        <end position="289"/>
    </location>
</feature>
<name>A0A835YQC8_9STRA</name>
<feature type="compositionally biased region" description="Basic and acidic residues" evidence="2">
    <location>
        <begin position="240"/>
        <end position="260"/>
    </location>
</feature>
<dbReference type="AlphaFoldDB" id="A0A835YQC8"/>
<proteinExistence type="predicted"/>
<sequence length="465" mass="47868">MTYFVSAEVKLQEERRRLSTCLAEATQGVAEEQQRVSILQERLQQSKKAEAAAQRELERQCAADSAALLQLRSRVSELEEDAARMATVLASARAADGNAGTKSCANNSGGRAAVAAATVAAARAAAAAAAAAAAHATAVAAEHGAAAAAREAARLAAAAARAAAAAAAAAAAHAAAVAAARGAAAAAREAAAAAHATKAAAAAHATRVATRRASISAARRSMRAAGRSLGRLLSRRQQKRREYWSAHTPEEQQRLRDWQARHKALHRRHASKERRGDGAQPPDAAAAGRRGARKLAKWWSESPQLAEHGIEVPELNLTAMLAMLTKSNAAHTLLRTASAAAEQRRRGTAAAAAAAATAAAGAGAQAANFKRMRFPGGQRGQGAAAYAASSSMQPGTFVAQQGGAPTAAGMGAVLEWATLQQPRGDAQRRGSVLPVLLLLEGITQLGLSQAQQWVARVLIRMDAAC</sequence>
<dbReference type="EMBL" id="JAFCMP010000522">
    <property type="protein sequence ID" value="KAG5177755.1"/>
    <property type="molecule type" value="Genomic_DNA"/>
</dbReference>
<organism evidence="3 4">
    <name type="scientific">Tribonema minus</name>
    <dbReference type="NCBI Taxonomy" id="303371"/>
    <lineage>
        <taxon>Eukaryota</taxon>
        <taxon>Sar</taxon>
        <taxon>Stramenopiles</taxon>
        <taxon>Ochrophyta</taxon>
        <taxon>PX clade</taxon>
        <taxon>Xanthophyceae</taxon>
        <taxon>Tribonematales</taxon>
        <taxon>Tribonemataceae</taxon>
        <taxon>Tribonema</taxon>
    </lineage>
</organism>
<feature type="coiled-coil region" evidence="1">
    <location>
        <begin position="22"/>
        <end position="60"/>
    </location>
</feature>
<keyword evidence="1" id="KW-0175">Coiled coil</keyword>
<comment type="caution">
    <text evidence="3">The sequence shown here is derived from an EMBL/GenBank/DDBJ whole genome shotgun (WGS) entry which is preliminary data.</text>
</comment>
<protein>
    <submittedName>
        <fullName evidence="3">Uncharacterized protein</fullName>
    </submittedName>
</protein>
<evidence type="ECO:0000313" key="3">
    <source>
        <dbReference type="EMBL" id="KAG5177755.1"/>
    </source>
</evidence>
<keyword evidence="4" id="KW-1185">Reference proteome</keyword>
<accession>A0A835YQC8</accession>
<dbReference type="Proteomes" id="UP000664859">
    <property type="component" value="Unassembled WGS sequence"/>
</dbReference>
<feature type="compositionally biased region" description="Basic residues" evidence="2">
    <location>
        <begin position="261"/>
        <end position="272"/>
    </location>
</feature>
<evidence type="ECO:0000256" key="2">
    <source>
        <dbReference type="SAM" id="MobiDB-lite"/>
    </source>
</evidence>
<evidence type="ECO:0000256" key="1">
    <source>
        <dbReference type="SAM" id="Coils"/>
    </source>
</evidence>
<reference evidence="3" key="1">
    <citation type="submission" date="2021-02" db="EMBL/GenBank/DDBJ databases">
        <title>First Annotated Genome of the Yellow-green Alga Tribonema minus.</title>
        <authorList>
            <person name="Mahan K.M."/>
        </authorList>
    </citation>
    <scope>NUCLEOTIDE SEQUENCE</scope>
    <source>
        <strain evidence="3">UTEX B ZZ1240</strain>
    </source>
</reference>